<evidence type="ECO:0000256" key="8">
    <source>
        <dbReference type="ARBA" id="ARBA00023331"/>
    </source>
</evidence>
<dbReference type="InterPro" id="IPR002223">
    <property type="entry name" value="Kunitz_BPTI"/>
</dbReference>
<dbReference type="PROSITE" id="PS50279">
    <property type="entry name" value="BPTI_KUNITZ_2"/>
    <property type="match status" value="1"/>
</dbReference>
<dbReference type="AlphaFoldDB" id="A0A3G1GLH1"/>
<evidence type="ECO:0000256" key="3">
    <source>
        <dbReference type="ARBA" id="ARBA00007226"/>
    </source>
</evidence>
<keyword evidence="7" id="KW-1015">Disulfide bond</keyword>
<dbReference type="PROSITE" id="PS00280">
    <property type="entry name" value="BPTI_KUNITZ_1"/>
    <property type="match status" value="1"/>
</dbReference>
<feature type="non-terminal residue" evidence="10">
    <location>
        <position position="1"/>
    </location>
</feature>
<evidence type="ECO:0000256" key="4">
    <source>
        <dbReference type="ARBA" id="ARBA00022525"/>
    </source>
</evidence>
<dbReference type="EMBL" id="KX900499">
    <property type="protein sequence ID" value="APQ42939.1"/>
    <property type="molecule type" value="mRNA"/>
</dbReference>
<keyword evidence="6" id="KW-0722">Serine protease inhibitor</keyword>
<name>A0A3G1GLH1_HETMG</name>
<comment type="similarity">
    <text evidence="3">Belongs to the venom Kunitz-type family. Sea anemone type 2 potassium channel toxin subfamily.</text>
</comment>
<dbReference type="InterPro" id="IPR020901">
    <property type="entry name" value="Prtase_inh_Kunz-CS"/>
</dbReference>
<dbReference type="GO" id="GO:0004867">
    <property type="term" value="F:serine-type endopeptidase inhibitor activity"/>
    <property type="evidence" value="ECO:0007669"/>
    <property type="project" value="UniProtKB-KW"/>
</dbReference>
<dbReference type="Pfam" id="PF00014">
    <property type="entry name" value="Kunitz_BPTI"/>
    <property type="match status" value="1"/>
</dbReference>
<dbReference type="SMART" id="SM00131">
    <property type="entry name" value="KU"/>
    <property type="match status" value="1"/>
</dbReference>
<dbReference type="PANTHER" id="PTHR10083:SF374">
    <property type="entry name" value="BPTI_KUNITZ INHIBITOR DOMAIN-CONTAINING PROTEIN"/>
    <property type="match status" value="1"/>
</dbReference>
<dbReference type="Gene3D" id="4.10.410.10">
    <property type="entry name" value="Pancreatic trypsin inhibitor Kunitz domain"/>
    <property type="match status" value="1"/>
</dbReference>
<dbReference type="GO" id="GO:0042151">
    <property type="term" value="C:nematocyst"/>
    <property type="evidence" value="ECO:0007669"/>
    <property type="project" value="UniProtKB-SubCell"/>
</dbReference>
<dbReference type="InterPro" id="IPR036880">
    <property type="entry name" value="Kunitz_BPTI_sf"/>
</dbReference>
<evidence type="ECO:0000256" key="7">
    <source>
        <dbReference type="ARBA" id="ARBA00023157"/>
    </source>
</evidence>
<feature type="domain" description="BPTI/Kunitz inhibitor" evidence="9">
    <location>
        <begin position="4"/>
        <end position="54"/>
    </location>
</feature>
<dbReference type="GO" id="GO:0008200">
    <property type="term" value="F:ion channel inhibitor activity"/>
    <property type="evidence" value="ECO:0007669"/>
    <property type="project" value="UniProtKB-ARBA"/>
</dbReference>
<evidence type="ECO:0000256" key="5">
    <source>
        <dbReference type="ARBA" id="ARBA00022690"/>
    </source>
</evidence>
<dbReference type="SUPFAM" id="SSF57362">
    <property type="entry name" value="BPTI-like"/>
    <property type="match status" value="1"/>
</dbReference>
<protein>
    <submittedName>
        <fullName evidence="10">Kunitz-type peptide HMGS3c1</fullName>
    </submittedName>
</protein>
<keyword evidence="4" id="KW-0964">Secreted</keyword>
<evidence type="ECO:0000313" key="10">
    <source>
        <dbReference type="EMBL" id="APQ42939.1"/>
    </source>
</evidence>
<dbReference type="GO" id="GO:0005615">
    <property type="term" value="C:extracellular space"/>
    <property type="evidence" value="ECO:0007669"/>
    <property type="project" value="TreeGrafter"/>
</dbReference>
<accession>A0A3G1GLH1</accession>
<dbReference type="SMR" id="A0A3G1GLH1"/>
<dbReference type="PRINTS" id="PR00759">
    <property type="entry name" value="BASICPTASE"/>
</dbReference>
<dbReference type="CDD" id="cd22618">
    <property type="entry name" value="Kunitz_SHPI"/>
    <property type="match status" value="1"/>
</dbReference>
<organism evidence="10">
    <name type="scientific">Heteractis magnifica</name>
    <name type="common">Magnificent sea anemone</name>
    <name type="synonym">Radianthus magnifica</name>
    <dbReference type="NCBI Taxonomy" id="38281"/>
    <lineage>
        <taxon>Eukaryota</taxon>
        <taxon>Metazoa</taxon>
        <taxon>Cnidaria</taxon>
        <taxon>Anthozoa</taxon>
        <taxon>Hexacorallia</taxon>
        <taxon>Actiniaria</taxon>
        <taxon>Stichodactylidae</taxon>
        <taxon>Heteractis</taxon>
    </lineage>
</organism>
<reference evidence="10" key="1">
    <citation type="journal article" date="2016" name="Mar. Drugs">
        <title>Kunitz-type peptide HCRG21 from the sea anemone Heteractis crispa is a full antagonist of the TRPV1 receptor.</title>
        <authorList>
            <person name="Monastyrnaya M."/>
            <person name="Peigneur S."/>
            <person name="Zelepuga E."/>
            <person name="Sintsova O."/>
            <person name="Gladkikh I."/>
            <person name="Leychenko E."/>
            <person name="Isaeva M."/>
            <person name="Tytgat J."/>
            <person name="Kozlovskaya E."/>
        </authorList>
    </citation>
    <scope>NUCLEOTIDE SEQUENCE</scope>
</reference>
<keyword evidence="5" id="KW-0646">Protease inhibitor</keyword>
<evidence type="ECO:0000256" key="1">
    <source>
        <dbReference type="ARBA" id="ARBA00004532"/>
    </source>
</evidence>
<dbReference type="FunFam" id="4.10.410.10:FF:000021">
    <property type="entry name" value="Serine protease inhibitor, putative"/>
    <property type="match status" value="1"/>
</dbReference>
<sequence>GSICLEPKVVGPCTAYFRRFYFDSETGKCTPFIYGGCEGNGNNFETLRACRAICRA</sequence>
<proteinExistence type="evidence at transcript level"/>
<dbReference type="InterPro" id="IPR050098">
    <property type="entry name" value="TFPI/VKTCI-like"/>
</dbReference>
<evidence type="ECO:0000259" key="9">
    <source>
        <dbReference type="PROSITE" id="PS50279"/>
    </source>
</evidence>
<evidence type="ECO:0000256" key="6">
    <source>
        <dbReference type="ARBA" id="ARBA00022900"/>
    </source>
</evidence>
<comment type="subcellular location">
    <subcellularLocation>
        <location evidence="1">Nematocyst</location>
    </subcellularLocation>
    <subcellularLocation>
        <location evidence="2">Secreted</location>
    </subcellularLocation>
</comment>
<keyword evidence="8" id="KW-0166">Nematocyst</keyword>
<dbReference type="PANTHER" id="PTHR10083">
    <property type="entry name" value="KUNITZ-TYPE PROTEASE INHIBITOR-RELATED"/>
    <property type="match status" value="1"/>
</dbReference>
<evidence type="ECO:0000256" key="2">
    <source>
        <dbReference type="ARBA" id="ARBA00004613"/>
    </source>
</evidence>